<evidence type="ECO:0000313" key="1">
    <source>
        <dbReference type="EMBL" id="SFG75352.1"/>
    </source>
</evidence>
<accession>A0A1I2UDW9</accession>
<reference evidence="2" key="1">
    <citation type="submission" date="2016-10" db="EMBL/GenBank/DDBJ databases">
        <authorList>
            <person name="Varghese N."/>
            <person name="Submissions S."/>
        </authorList>
    </citation>
    <scope>NUCLEOTIDE SEQUENCE [LARGE SCALE GENOMIC DNA]</scope>
    <source>
        <strain evidence="2">ATCC 700379</strain>
    </source>
</reference>
<keyword evidence="2" id="KW-1185">Reference proteome</keyword>
<gene>
    <name evidence="1" type="ORF">SAMN02982927_02663</name>
</gene>
<proteinExistence type="predicted"/>
<sequence length="43" mass="4833">MRGFVRVAVLAINFAGWLMETSSEAMNEMIIHKKAVLLVQDVI</sequence>
<protein>
    <submittedName>
        <fullName evidence="1">Uncharacterized protein</fullName>
    </submittedName>
</protein>
<dbReference type="EMBL" id="FOOY01000020">
    <property type="protein sequence ID" value="SFG75352.1"/>
    <property type="molecule type" value="Genomic_DNA"/>
</dbReference>
<dbReference type="STRING" id="269670.SAMN02982927_02663"/>
<dbReference type="Proteomes" id="UP000198752">
    <property type="component" value="Unassembled WGS sequence"/>
</dbReference>
<evidence type="ECO:0000313" key="2">
    <source>
        <dbReference type="Proteomes" id="UP000198752"/>
    </source>
</evidence>
<dbReference type="AlphaFoldDB" id="A0A1I2UDW9"/>
<organism evidence="1 2">
    <name type="scientific">Sporolactobacillus nakayamae</name>
    <dbReference type="NCBI Taxonomy" id="269670"/>
    <lineage>
        <taxon>Bacteria</taxon>
        <taxon>Bacillati</taxon>
        <taxon>Bacillota</taxon>
        <taxon>Bacilli</taxon>
        <taxon>Bacillales</taxon>
        <taxon>Sporolactobacillaceae</taxon>
        <taxon>Sporolactobacillus</taxon>
    </lineage>
</organism>
<name>A0A1I2UDW9_9BACL</name>